<keyword evidence="4" id="KW-1185">Reference proteome</keyword>
<dbReference type="SUPFAM" id="SSF55205">
    <property type="entry name" value="EPT/RTPC-like"/>
    <property type="match status" value="1"/>
</dbReference>
<dbReference type="AlphaFoldDB" id="A0AAN7T8J8"/>
<name>A0AAN7T8J8_9EURO</name>
<reference evidence="3 4" key="1">
    <citation type="submission" date="2023-08" db="EMBL/GenBank/DDBJ databases">
        <title>Black Yeasts Isolated from many extreme environments.</title>
        <authorList>
            <person name="Coleine C."/>
            <person name="Stajich J.E."/>
            <person name="Selbmann L."/>
        </authorList>
    </citation>
    <scope>NUCLEOTIDE SEQUENCE [LARGE SCALE GENOMIC DNA]</scope>
    <source>
        <strain evidence="3 4">CCFEE 5910</strain>
    </source>
</reference>
<evidence type="ECO:0000313" key="3">
    <source>
        <dbReference type="EMBL" id="KAK5090936.1"/>
    </source>
</evidence>
<sequence length="442" mass="48204">MNTPSIKPVVLDGSTLEGGGQLVRVALTLSAITGIPVSIHNIRANRAPHGHRRSHQSNRNDVHHNKAKSEGGLKESHLAALKWLAYQCDAYVEGAEVGSRECVFVPGKGSVSATSNRQGTTTGKEDNSGSSNFDGNVIELHNPGSVWLILQALLPYLIFGRQQVQSETDKLAQEAYTELVLRGGTNVSKSMSGEYVQQVLLPTLHDIGIPRIEVELSKRGWAGNARAIGEVKVRIPQPPPGGFKLAPFEITERGYIDHISVSIVAGSANARHTLKAELENTIAEHFGRDLTTVFLPGENSGDSRRLYILLVAHTSTNRVLGRDFLGTGKRPKNATEEVRILQSACQTVVRDLKKEIQGDHCVDEYLQDQLVVFQALASGRNVVDGWSGRDVEQREGHDEECEDTGGSLHTRTVRWVCRKMMSRLQEGVEFEAGGICTGISQG</sequence>
<dbReference type="Proteomes" id="UP001309876">
    <property type="component" value="Unassembled WGS sequence"/>
</dbReference>
<organism evidence="3 4">
    <name type="scientific">Lithohypha guttulata</name>
    <dbReference type="NCBI Taxonomy" id="1690604"/>
    <lineage>
        <taxon>Eukaryota</taxon>
        <taxon>Fungi</taxon>
        <taxon>Dikarya</taxon>
        <taxon>Ascomycota</taxon>
        <taxon>Pezizomycotina</taxon>
        <taxon>Eurotiomycetes</taxon>
        <taxon>Chaetothyriomycetidae</taxon>
        <taxon>Chaetothyriales</taxon>
        <taxon>Trichomeriaceae</taxon>
        <taxon>Lithohypha</taxon>
    </lineage>
</organism>
<dbReference type="InterPro" id="IPR037136">
    <property type="entry name" value="RNA3'_phos_cyclase_dom_sf"/>
</dbReference>
<dbReference type="GO" id="GO:0006396">
    <property type="term" value="P:RNA processing"/>
    <property type="evidence" value="ECO:0007669"/>
    <property type="project" value="InterPro"/>
</dbReference>
<evidence type="ECO:0000259" key="2">
    <source>
        <dbReference type="Pfam" id="PF01137"/>
    </source>
</evidence>
<evidence type="ECO:0000313" key="4">
    <source>
        <dbReference type="Proteomes" id="UP001309876"/>
    </source>
</evidence>
<dbReference type="PANTHER" id="PTHR11096:SF0">
    <property type="entry name" value="RNA 3'-TERMINAL PHOSPHATE CYCLASE"/>
    <property type="match status" value="1"/>
</dbReference>
<dbReference type="GO" id="GO:0005634">
    <property type="term" value="C:nucleus"/>
    <property type="evidence" value="ECO:0007669"/>
    <property type="project" value="TreeGrafter"/>
</dbReference>
<evidence type="ECO:0000256" key="1">
    <source>
        <dbReference type="SAM" id="MobiDB-lite"/>
    </source>
</evidence>
<feature type="region of interest" description="Disordered" evidence="1">
    <location>
        <begin position="109"/>
        <end position="131"/>
    </location>
</feature>
<feature type="compositionally biased region" description="Basic and acidic residues" evidence="1">
    <location>
        <begin position="58"/>
        <end position="71"/>
    </location>
</feature>
<dbReference type="InterPro" id="IPR000228">
    <property type="entry name" value="RNA3'_term_phos_cyc"/>
</dbReference>
<dbReference type="Gene3D" id="3.65.10.20">
    <property type="entry name" value="RNA 3'-terminal phosphate cyclase domain"/>
    <property type="match status" value="2"/>
</dbReference>
<feature type="compositionally biased region" description="Polar residues" evidence="1">
    <location>
        <begin position="111"/>
        <end position="131"/>
    </location>
</feature>
<dbReference type="GO" id="GO:0003963">
    <property type="term" value="F:RNA-3'-phosphate cyclase activity"/>
    <property type="evidence" value="ECO:0007669"/>
    <property type="project" value="TreeGrafter"/>
</dbReference>
<feature type="region of interest" description="Disordered" evidence="1">
    <location>
        <begin position="46"/>
        <end position="71"/>
    </location>
</feature>
<accession>A0AAN7T8J8</accession>
<comment type="caution">
    <text evidence="3">The sequence shown here is derived from an EMBL/GenBank/DDBJ whole genome shotgun (WGS) entry which is preliminary data.</text>
</comment>
<feature type="domain" description="RNA 3'-terminal phosphate cyclase" evidence="2">
    <location>
        <begin position="16"/>
        <end position="421"/>
    </location>
</feature>
<protein>
    <recommendedName>
        <fullName evidence="2">RNA 3'-terminal phosphate cyclase domain-containing protein</fullName>
    </recommendedName>
</protein>
<dbReference type="InterPro" id="IPR023797">
    <property type="entry name" value="RNA3'_phos_cyclase_dom"/>
</dbReference>
<dbReference type="InterPro" id="IPR013792">
    <property type="entry name" value="RNA3'P_cycl/enolpyr_Trfase_a/b"/>
</dbReference>
<proteinExistence type="predicted"/>
<dbReference type="PANTHER" id="PTHR11096">
    <property type="entry name" value="RNA 3' TERMINAL PHOSPHATE CYCLASE"/>
    <property type="match status" value="1"/>
</dbReference>
<dbReference type="EMBL" id="JAVRRJ010000001">
    <property type="protein sequence ID" value="KAK5090936.1"/>
    <property type="molecule type" value="Genomic_DNA"/>
</dbReference>
<feature type="compositionally biased region" description="Basic residues" evidence="1">
    <location>
        <begin position="46"/>
        <end position="56"/>
    </location>
</feature>
<gene>
    <name evidence="3" type="ORF">LTR05_001114</name>
</gene>
<dbReference type="Pfam" id="PF01137">
    <property type="entry name" value="RTC"/>
    <property type="match status" value="1"/>
</dbReference>